<evidence type="ECO:0000256" key="6">
    <source>
        <dbReference type="SAM" id="Phobius"/>
    </source>
</evidence>
<dbReference type="SUPFAM" id="SSF81321">
    <property type="entry name" value="Family A G protein-coupled receptor-like"/>
    <property type="match status" value="1"/>
</dbReference>
<dbReference type="PANTHER" id="PTHR23112:SF37">
    <property type="entry name" value="G PROTEIN-COUPLED RECEPTOR GPR1"/>
    <property type="match status" value="1"/>
</dbReference>
<keyword evidence="4 6" id="KW-0472">Membrane</keyword>
<evidence type="ECO:0000256" key="3">
    <source>
        <dbReference type="ARBA" id="ARBA00022989"/>
    </source>
</evidence>
<comment type="caution">
    <text evidence="7">The sequence shown here is derived from an EMBL/GenBank/DDBJ whole genome shotgun (WGS) entry which is preliminary data.</text>
</comment>
<dbReference type="EMBL" id="MU858214">
    <property type="protein sequence ID" value="KAK4209162.1"/>
    <property type="molecule type" value="Genomic_DNA"/>
</dbReference>
<feature type="region of interest" description="Disordered" evidence="5">
    <location>
        <begin position="1"/>
        <end position="23"/>
    </location>
</feature>
<sequence length="639" mass="69175">MVNKAMTSFHTDPYDSEDASGSISPLPPVLSNGLVAVATFGFLSFLSSLWLLSYLTYRFVVWHVRPPPPPEKKRALSPEPESPTTSDANGFLVPASALCPPKNEDEEDDSSPVPMSLLERMQKNPPNQFLILIYNLLFADIQQAMAFLLNITWIANDSLDIKSTACWAQGWFISTGDLASSVFITAIAIHTYLGVVKNYRLPTWIFYSAIACCWSFTYGLGILGVIVTDNGSRVGGLYVRAGAWCWINSAFQDLRLYLHYLWIFISLALTTLVYIIIYFHLQVHSKHSPSCCLKPGGLHNSLNQEQHDPSSAEYPGQLHVDSADRNLAAASRAPTPVPVPSILTRGSSTTDNGNQESTNTSDSPRSSISISTTATSWSSSESSAQKDLPSAPLSARHPTFLLYPLIYVLCTAPLAAGRIASMAGNKVPLSYFCFAGAMIASAGWLDVALYASTRRTIVFHSGEKPPGQDTGIETFAFMRSLTPPDRKFGNVVFVEGGPRKRRGQKDDKRGISNTSNWGWSIERGVIGGRSRSLSSSARSARARLRYLAGGRAGSSYSVNGSSETIRGGNMGFGMDRGEVVGMAIQCETTTSVVVEEVVGPIVVPAPVRTASRAEVRVLVQENQDRPGSCSGEKCTGALG</sequence>
<keyword evidence="2 6" id="KW-0812">Transmembrane</keyword>
<evidence type="ECO:0000313" key="8">
    <source>
        <dbReference type="Proteomes" id="UP001301769"/>
    </source>
</evidence>
<reference evidence="7" key="2">
    <citation type="submission" date="2023-05" db="EMBL/GenBank/DDBJ databases">
        <authorList>
            <consortium name="Lawrence Berkeley National Laboratory"/>
            <person name="Steindorff A."/>
            <person name="Hensen N."/>
            <person name="Bonometti L."/>
            <person name="Westerberg I."/>
            <person name="Brannstrom I.O."/>
            <person name="Guillou S."/>
            <person name="Cros-Aarteil S."/>
            <person name="Calhoun S."/>
            <person name="Haridas S."/>
            <person name="Kuo A."/>
            <person name="Mondo S."/>
            <person name="Pangilinan J."/>
            <person name="Riley R."/>
            <person name="Labutti K."/>
            <person name="Andreopoulos B."/>
            <person name="Lipzen A."/>
            <person name="Chen C."/>
            <person name="Yanf M."/>
            <person name="Daum C."/>
            <person name="Ng V."/>
            <person name="Clum A."/>
            <person name="Ohm R."/>
            <person name="Martin F."/>
            <person name="Silar P."/>
            <person name="Natvig D."/>
            <person name="Lalanne C."/>
            <person name="Gautier V."/>
            <person name="Ament-Velasquez S.L."/>
            <person name="Kruys A."/>
            <person name="Hutchinson M.I."/>
            <person name="Powell A.J."/>
            <person name="Barry K."/>
            <person name="Miller A.N."/>
            <person name="Grigoriev I.V."/>
            <person name="Debuchy R."/>
            <person name="Gladieux P."/>
            <person name="Thoren M.H."/>
            <person name="Johannesson H."/>
        </authorList>
    </citation>
    <scope>NUCLEOTIDE SEQUENCE</scope>
    <source>
        <strain evidence="7">PSN293</strain>
    </source>
</reference>
<dbReference type="Proteomes" id="UP001301769">
    <property type="component" value="Unassembled WGS sequence"/>
</dbReference>
<feature type="transmembrane region" description="Helical" evidence="6">
    <location>
        <begin position="260"/>
        <end position="281"/>
    </location>
</feature>
<keyword evidence="3 6" id="KW-1133">Transmembrane helix</keyword>
<evidence type="ECO:0000256" key="4">
    <source>
        <dbReference type="ARBA" id="ARBA00023136"/>
    </source>
</evidence>
<feature type="region of interest" description="Disordered" evidence="5">
    <location>
        <begin position="69"/>
        <end position="92"/>
    </location>
</feature>
<dbReference type="GO" id="GO:0005886">
    <property type="term" value="C:plasma membrane"/>
    <property type="evidence" value="ECO:0007669"/>
    <property type="project" value="TreeGrafter"/>
</dbReference>
<evidence type="ECO:0000256" key="1">
    <source>
        <dbReference type="ARBA" id="ARBA00004141"/>
    </source>
</evidence>
<feature type="transmembrane region" description="Helical" evidence="6">
    <location>
        <begin position="429"/>
        <end position="451"/>
    </location>
</feature>
<feature type="transmembrane region" description="Helical" evidence="6">
    <location>
        <begin position="205"/>
        <end position="227"/>
    </location>
</feature>
<reference evidence="7" key="1">
    <citation type="journal article" date="2023" name="Mol. Phylogenet. Evol.">
        <title>Genome-scale phylogeny and comparative genomics of the fungal order Sordariales.</title>
        <authorList>
            <person name="Hensen N."/>
            <person name="Bonometti L."/>
            <person name="Westerberg I."/>
            <person name="Brannstrom I.O."/>
            <person name="Guillou S."/>
            <person name="Cros-Aarteil S."/>
            <person name="Calhoun S."/>
            <person name="Haridas S."/>
            <person name="Kuo A."/>
            <person name="Mondo S."/>
            <person name="Pangilinan J."/>
            <person name="Riley R."/>
            <person name="LaButti K."/>
            <person name="Andreopoulos B."/>
            <person name="Lipzen A."/>
            <person name="Chen C."/>
            <person name="Yan M."/>
            <person name="Daum C."/>
            <person name="Ng V."/>
            <person name="Clum A."/>
            <person name="Steindorff A."/>
            <person name="Ohm R.A."/>
            <person name="Martin F."/>
            <person name="Silar P."/>
            <person name="Natvig D.O."/>
            <person name="Lalanne C."/>
            <person name="Gautier V."/>
            <person name="Ament-Velasquez S.L."/>
            <person name="Kruys A."/>
            <person name="Hutchinson M.I."/>
            <person name="Powell A.J."/>
            <person name="Barry K."/>
            <person name="Miller A.N."/>
            <person name="Grigoriev I.V."/>
            <person name="Debuchy R."/>
            <person name="Gladieux P."/>
            <person name="Hiltunen Thoren M."/>
            <person name="Johannesson H."/>
        </authorList>
    </citation>
    <scope>NUCLEOTIDE SEQUENCE</scope>
    <source>
        <strain evidence="7">PSN293</strain>
    </source>
</reference>
<protein>
    <submittedName>
        <fullName evidence="7">G protein-coupled glucose receptor regulating Gpa2-domain-containing protein</fullName>
    </submittedName>
</protein>
<feature type="compositionally biased region" description="Polar residues" evidence="5">
    <location>
        <begin position="1"/>
        <end position="10"/>
    </location>
</feature>
<gene>
    <name evidence="7" type="ORF">QBC37DRAFT_391460</name>
</gene>
<feature type="transmembrane region" description="Helical" evidence="6">
    <location>
        <begin position="129"/>
        <end position="151"/>
    </location>
</feature>
<evidence type="ECO:0000313" key="7">
    <source>
        <dbReference type="EMBL" id="KAK4209162.1"/>
    </source>
</evidence>
<dbReference type="PANTHER" id="PTHR23112">
    <property type="entry name" value="G PROTEIN-COUPLED RECEPTOR 157-RELATED"/>
    <property type="match status" value="1"/>
</dbReference>
<feature type="region of interest" description="Disordered" evidence="5">
    <location>
        <begin position="331"/>
        <end position="392"/>
    </location>
</feature>
<feature type="transmembrane region" description="Helical" evidence="6">
    <location>
        <begin position="171"/>
        <end position="193"/>
    </location>
</feature>
<name>A0AAN6Y2Y4_9PEZI</name>
<dbReference type="GO" id="GO:0004930">
    <property type="term" value="F:G protein-coupled receptor activity"/>
    <property type="evidence" value="ECO:0007669"/>
    <property type="project" value="InterPro"/>
</dbReference>
<feature type="transmembrane region" description="Helical" evidence="6">
    <location>
        <begin position="400"/>
        <end position="423"/>
    </location>
</feature>
<comment type="subcellular location">
    <subcellularLocation>
        <location evidence="1">Membrane</location>
        <topology evidence="1">Multi-pass membrane protein</topology>
    </subcellularLocation>
</comment>
<feature type="compositionally biased region" description="Low complexity" evidence="5">
    <location>
        <begin position="357"/>
        <end position="383"/>
    </location>
</feature>
<dbReference type="InterPro" id="IPR000276">
    <property type="entry name" value="GPCR_Rhodpsn"/>
</dbReference>
<keyword evidence="8" id="KW-1185">Reference proteome</keyword>
<proteinExistence type="predicted"/>
<accession>A0AAN6Y2Y4</accession>
<evidence type="ECO:0000256" key="5">
    <source>
        <dbReference type="SAM" id="MobiDB-lite"/>
    </source>
</evidence>
<dbReference type="Pfam" id="PF00001">
    <property type="entry name" value="7tm_1"/>
    <property type="match status" value="1"/>
</dbReference>
<feature type="compositionally biased region" description="Polar residues" evidence="5">
    <location>
        <begin position="344"/>
        <end position="356"/>
    </location>
</feature>
<evidence type="ECO:0000256" key="2">
    <source>
        <dbReference type="ARBA" id="ARBA00022692"/>
    </source>
</evidence>
<feature type="transmembrane region" description="Helical" evidence="6">
    <location>
        <begin position="34"/>
        <end position="55"/>
    </location>
</feature>
<dbReference type="GO" id="GO:0007189">
    <property type="term" value="P:adenylate cyclase-activating G protein-coupled receptor signaling pathway"/>
    <property type="evidence" value="ECO:0007669"/>
    <property type="project" value="TreeGrafter"/>
</dbReference>
<organism evidence="7 8">
    <name type="scientific">Rhypophila decipiens</name>
    <dbReference type="NCBI Taxonomy" id="261697"/>
    <lineage>
        <taxon>Eukaryota</taxon>
        <taxon>Fungi</taxon>
        <taxon>Dikarya</taxon>
        <taxon>Ascomycota</taxon>
        <taxon>Pezizomycotina</taxon>
        <taxon>Sordariomycetes</taxon>
        <taxon>Sordariomycetidae</taxon>
        <taxon>Sordariales</taxon>
        <taxon>Naviculisporaceae</taxon>
        <taxon>Rhypophila</taxon>
    </lineage>
</organism>
<dbReference type="Gene3D" id="1.20.1070.10">
    <property type="entry name" value="Rhodopsin 7-helix transmembrane proteins"/>
    <property type="match status" value="1"/>
</dbReference>
<keyword evidence="7" id="KW-0675">Receptor</keyword>
<dbReference type="AlphaFoldDB" id="A0AAN6Y2Y4"/>